<name>A0AAJ0PC69_LATCU</name>
<dbReference type="InterPro" id="IPR036237">
    <property type="entry name" value="Xyl_isomerase-like_sf"/>
</dbReference>
<keyword evidence="2" id="KW-0413">Isomerase</keyword>
<protein>
    <submittedName>
        <fullName evidence="2">Xylose isomerase-like TIM barrel family protein</fullName>
    </submittedName>
</protein>
<dbReference type="Pfam" id="PF01261">
    <property type="entry name" value="AP_endonuc_2"/>
    <property type="match status" value="1"/>
</dbReference>
<evidence type="ECO:0000259" key="1">
    <source>
        <dbReference type="Pfam" id="PF01261"/>
    </source>
</evidence>
<dbReference type="InterPro" id="IPR013022">
    <property type="entry name" value="Xyl_isomerase-like_TIM-brl"/>
</dbReference>
<reference evidence="2 3" key="1">
    <citation type="journal article" date="2015" name="Genome Announc.">
        <title>Expanding the biotechnology potential of lactobacilli through comparative genomics of 213 strains and associated genera.</title>
        <authorList>
            <person name="Sun Z."/>
            <person name="Harris H.M."/>
            <person name="McCann A."/>
            <person name="Guo C."/>
            <person name="Argimon S."/>
            <person name="Zhang W."/>
            <person name="Yang X."/>
            <person name="Jeffery I.B."/>
            <person name="Cooney J.C."/>
            <person name="Kagawa T.F."/>
            <person name="Liu W."/>
            <person name="Song Y."/>
            <person name="Salvetti E."/>
            <person name="Wrobel A."/>
            <person name="Rasinkangas P."/>
            <person name="Parkhill J."/>
            <person name="Rea M.C."/>
            <person name="O'Sullivan O."/>
            <person name="Ritari J."/>
            <person name="Douillard F.P."/>
            <person name="Paul Ross R."/>
            <person name="Yang R."/>
            <person name="Briner A.E."/>
            <person name="Felis G.E."/>
            <person name="de Vos W.M."/>
            <person name="Barrangou R."/>
            <person name="Klaenhammer T.R."/>
            <person name="Caufield P.W."/>
            <person name="Cui Y."/>
            <person name="Zhang H."/>
            <person name="O'Toole P.W."/>
        </authorList>
    </citation>
    <scope>NUCLEOTIDE SEQUENCE [LARGE SCALE GENOMIC DNA]</scope>
    <source>
        <strain evidence="2 3">DSM 20019</strain>
    </source>
</reference>
<evidence type="ECO:0000313" key="3">
    <source>
        <dbReference type="Proteomes" id="UP000050828"/>
    </source>
</evidence>
<dbReference type="Proteomes" id="UP000050828">
    <property type="component" value="Unassembled WGS sequence"/>
</dbReference>
<comment type="caution">
    <text evidence="2">The sequence shown here is derived from an EMBL/GenBank/DDBJ whole genome shotgun (WGS) entry which is preliminary data.</text>
</comment>
<dbReference type="SUPFAM" id="SSF51658">
    <property type="entry name" value="Xylose isomerase-like"/>
    <property type="match status" value="1"/>
</dbReference>
<evidence type="ECO:0000313" key="2">
    <source>
        <dbReference type="EMBL" id="KRK91733.1"/>
    </source>
</evidence>
<dbReference type="GO" id="GO:0016853">
    <property type="term" value="F:isomerase activity"/>
    <property type="evidence" value="ECO:0007669"/>
    <property type="project" value="UniProtKB-KW"/>
</dbReference>
<organism evidence="2 3">
    <name type="scientific">Latilactobacillus curvatus JCM 1096 = DSM 20019</name>
    <dbReference type="NCBI Taxonomy" id="1293592"/>
    <lineage>
        <taxon>Bacteria</taxon>
        <taxon>Bacillati</taxon>
        <taxon>Bacillota</taxon>
        <taxon>Bacilli</taxon>
        <taxon>Lactobacillales</taxon>
        <taxon>Lactobacillaceae</taxon>
        <taxon>Latilactobacillus</taxon>
    </lineage>
</organism>
<dbReference type="AlphaFoldDB" id="A0AAJ0PC69"/>
<dbReference type="EMBL" id="AZDL01000042">
    <property type="protein sequence ID" value="KRK91733.1"/>
    <property type="molecule type" value="Genomic_DNA"/>
</dbReference>
<gene>
    <name evidence="2" type="ORF">FC08_GL001130</name>
</gene>
<accession>A0AAJ0PC69</accession>
<dbReference type="Gene3D" id="3.20.20.150">
    <property type="entry name" value="Divalent-metal-dependent TIM barrel enzymes"/>
    <property type="match status" value="1"/>
</dbReference>
<sequence>MTMRLGLKAGINDQQIADRMQYQPTYFEFHLTAEDVTPTGLVRLREKIRYVRSQQVERIILHHPMSFEGHHIELSMNEASSPARYRFLWQSTLDLLQLAKAEDVQLLVHGSYDDPIEELTTGYSNITDAIRVLFKRLDYLQRIGGQNIMFENSISPIFYYGNPIFDQAIFDKGYRLAFDTSHCFIKLQGDQNAFLQSLATLREHVVHYHLVDSMGLKHDGLQLGTGKIDWARVLPLLNPDASSIYEIQLADQNDAREMIASHRYLTQLEQTLSE</sequence>
<proteinExistence type="predicted"/>
<feature type="domain" description="Xylose isomerase-like TIM barrel" evidence="1">
    <location>
        <begin position="52"/>
        <end position="238"/>
    </location>
</feature>